<dbReference type="PANTHER" id="PTHR43355">
    <property type="entry name" value="FLAVIN REDUCTASE (NADPH)"/>
    <property type="match status" value="1"/>
</dbReference>
<sequence>MKLTVFGATGGIGQEIVRQALAAGHEVTAVVRDPARLSARGEGLEVFRADLSDAEALRAAVAGRDAVLSGLGARGMKDAKAGIAARLTRPVLRAMEAEGVRRVLVVSAAPLSPAPARREPLADRLMLGLVSRVLKAVYDDLRVMEDELARSATDWTSVRPPRLQDKPVTGTYRTEIGGNPRSARFIGRADVAHAMLAMVDDPATVKQGVGVAY</sequence>
<name>A0A1G9JFA5_9ACTN</name>
<dbReference type="SUPFAM" id="SSF51735">
    <property type="entry name" value="NAD(P)-binding Rossmann-fold domains"/>
    <property type="match status" value="1"/>
</dbReference>
<dbReference type="InterPro" id="IPR016040">
    <property type="entry name" value="NAD(P)-bd_dom"/>
</dbReference>
<dbReference type="InterPro" id="IPR051606">
    <property type="entry name" value="Polyketide_Oxido-like"/>
</dbReference>
<gene>
    <name evidence="2" type="ORF">SAMN05421806_13041</name>
</gene>
<protein>
    <submittedName>
        <fullName evidence="2">Putative NADH-flavin reductase</fullName>
    </submittedName>
</protein>
<evidence type="ECO:0000259" key="1">
    <source>
        <dbReference type="Pfam" id="PF13460"/>
    </source>
</evidence>
<dbReference type="OrthoDB" id="3763081at2"/>
<dbReference type="GO" id="GO:0042602">
    <property type="term" value="F:riboflavin reductase (NADPH) activity"/>
    <property type="evidence" value="ECO:0007669"/>
    <property type="project" value="TreeGrafter"/>
</dbReference>
<evidence type="ECO:0000313" key="3">
    <source>
        <dbReference type="Proteomes" id="UP000199155"/>
    </source>
</evidence>
<proteinExistence type="predicted"/>
<dbReference type="AlphaFoldDB" id="A0A1G9JFA5"/>
<dbReference type="Gene3D" id="3.40.50.720">
    <property type="entry name" value="NAD(P)-binding Rossmann-like Domain"/>
    <property type="match status" value="1"/>
</dbReference>
<organism evidence="2 3">
    <name type="scientific">Streptomyces indicus</name>
    <dbReference type="NCBI Taxonomy" id="417292"/>
    <lineage>
        <taxon>Bacteria</taxon>
        <taxon>Bacillati</taxon>
        <taxon>Actinomycetota</taxon>
        <taxon>Actinomycetes</taxon>
        <taxon>Kitasatosporales</taxon>
        <taxon>Streptomycetaceae</taxon>
        <taxon>Streptomyces</taxon>
    </lineage>
</organism>
<reference evidence="2 3" key="1">
    <citation type="submission" date="2016-10" db="EMBL/GenBank/DDBJ databases">
        <authorList>
            <person name="de Groot N.N."/>
        </authorList>
    </citation>
    <scope>NUCLEOTIDE SEQUENCE [LARGE SCALE GENOMIC DNA]</scope>
    <source>
        <strain evidence="2 3">CGMCC 4.5727</strain>
    </source>
</reference>
<feature type="domain" description="NAD(P)-binding" evidence="1">
    <location>
        <begin position="7"/>
        <end position="202"/>
    </location>
</feature>
<dbReference type="Proteomes" id="UP000199155">
    <property type="component" value="Unassembled WGS sequence"/>
</dbReference>
<dbReference type="Pfam" id="PF13460">
    <property type="entry name" value="NAD_binding_10"/>
    <property type="match status" value="1"/>
</dbReference>
<dbReference type="STRING" id="417292.SAMN05421806_13041"/>
<dbReference type="PANTHER" id="PTHR43355:SF2">
    <property type="entry name" value="FLAVIN REDUCTASE (NADPH)"/>
    <property type="match status" value="1"/>
</dbReference>
<dbReference type="EMBL" id="FNFF01000030">
    <property type="protein sequence ID" value="SDL36259.1"/>
    <property type="molecule type" value="Genomic_DNA"/>
</dbReference>
<dbReference type="RefSeq" id="WP_093618059.1">
    <property type="nucleotide sequence ID" value="NZ_FNFF01000030.1"/>
</dbReference>
<evidence type="ECO:0000313" key="2">
    <source>
        <dbReference type="EMBL" id="SDL36259.1"/>
    </source>
</evidence>
<dbReference type="GO" id="GO:0004074">
    <property type="term" value="F:biliverdin reductase [NAD(P)H] activity"/>
    <property type="evidence" value="ECO:0007669"/>
    <property type="project" value="TreeGrafter"/>
</dbReference>
<keyword evidence="3" id="KW-1185">Reference proteome</keyword>
<accession>A0A1G9JFA5</accession>
<dbReference type="InterPro" id="IPR036291">
    <property type="entry name" value="NAD(P)-bd_dom_sf"/>
</dbReference>